<reference evidence="1" key="3">
    <citation type="submission" date="2020-06" db="EMBL/GenBank/DDBJ databases">
        <title>Helianthus annuus Genome sequencing and assembly Release 2.</title>
        <authorList>
            <person name="Gouzy J."/>
            <person name="Langlade N."/>
            <person name="Munos S."/>
        </authorList>
    </citation>
    <scope>NUCLEOTIDE SEQUENCE</scope>
    <source>
        <tissue evidence="1">Leaves</tissue>
    </source>
</reference>
<sequence>MAMGNHVYDRLPTKITAITDKHSANKAPTTFNIERTSKGRGYVIHLRGSWWRRITKTDGFDTRFL</sequence>
<organism evidence="2 3">
    <name type="scientific">Helianthus annuus</name>
    <name type="common">Common sunflower</name>
    <dbReference type="NCBI Taxonomy" id="4232"/>
    <lineage>
        <taxon>Eukaryota</taxon>
        <taxon>Viridiplantae</taxon>
        <taxon>Streptophyta</taxon>
        <taxon>Embryophyta</taxon>
        <taxon>Tracheophyta</taxon>
        <taxon>Spermatophyta</taxon>
        <taxon>Magnoliopsida</taxon>
        <taxon>eudicotyledons</taxon>
        <taxon>Gunneridae</taxon>
        <taxon>Pentapetalae</taxon>
        <taxon>asterids</taxon>
        <taxon>campanulids</taxon>
        <taxon>Asterales</taxon>
        <taxon>Asteraceae</taxon>
        <taxon>Asteroideae</taxon>
        <taxon>Heliantheae alliance</taxon>
        <taxon>Heliantheae</taxon>
        <taxon>Helianthus</taxon>
    </lineage>
</organism>
<reference evidence="2" key="2">
    <citation type="submission" date="2017-02" db="EMBL/GenBank/DDBJ databases">
        <title>Sunflower complete genome.</title>
        <authorList>
            <person name="Langlade N."/>
            <person name="Munos S."/>
        </authorList>
    </citation>
    <scope>NUCLEOTIDE SEQUENCE [LARGE SCALE GENOMIC DNA]</scope>
    <source>
        <tissue evidence="2">Leaves</tissue>
    </source>
</reference>
<evidence type="ECO:0000313" key="2">
    <source>
        <dbReference type="EMBL" id="OTG38440.1"/>
    </source>
</evidence>
<keyword evidence="3" id="KW-1185">Reference proteome</keyword>
<evidence type="ECO:0000313" key="1">
    <source>
        <dbReference type="EMBL" id="KAF5823920.1"/>
    </source>
</evidence>
<gene>
    <name evidence="2" type="ORF">HannXRQ_Chr01g0029751</name>
    <name evidence="1" type="ORF">HanXRQr2_Chr01g0043501</name>
</gene>
<dbReference type="EMBL" id="CM007890">
    <property type="protein sequence ID" value="OTG38440.1"/>
    <property type="molecule type" value="Genomic_DNA"/>
</dbReference>
<name>A0A251VS59_HELAN</name>
<accession>A0A251VS59</accession>
<proteinExistence type="predicted"/>
<dbReference type="InParanoid" id="A0A251VS59"/>
<dbReference type="Gramene" id="mRNA:HanXRQr2_Chr01g0043501">
    <property type="protein sequence ID" value="mRNA:HanXRQr2_Chr01g0043501"/>
    <property type="gene ID" value="HanXRQr2_Chr01g0043501"/>
</dbReference>
<reference evidence="1 3" key="1">
    <citation type="journal article" date="2017" name="Nature">
        <title>The sunflower genome provides insights into oil metabolism, flowering and Asterid evolution.</title>
        <authorList>
            <person name="Badouin H."/>
            <person name="Gouzy J."/>
            <person name="Grassa C.J."/>
            <person name="Murat F."/>
            <person name="Staton S.E."/>
            <person name="Cottret L."/>
            <person name="Lelandais-Briere C."/>
            <person name="Owens G.L."/>
            <person name="Carrere S."/>
            <person name="Mayjonade B."/>
            <person name="Legrand L."/>
            <person name="Gill N."/>
            <person name="Kane N.C."/>
            <person name="Bowers J.E."/>
            <person name="Hubner S."/>
            <person name="Bellec A."/>
            <person name="Berard A."/>
            <person name="Berges H."/>
            <person name="Blanchet N."/>
            <person name="Boniface M.C."/>
            <person name="Brunel D."/>
            <person name="Catrice O."/>
            <person name="Chaidir N."/>
            <person name="Claudel C."/>
            <person name="Donnadieu C."/>
            <person name="Faraut T."/>
            <person name="Fievet G."/>
            <person name="Helmstetter N."/>
            <person name="King M."/>
            <person name="Knapp S.J."/>
            <person name="Lai Z."/>
            <person name="Le Paslier M.C."/>
            <person name="Lippi Y."/>
            <person name="Lorenzon L."/>
            <person name="Mandel J.R."/>
            <person name="Marage G."/>
            <person name="Marchand G."/>
            <person name="Marquand E."/>
            <person name="Bret-Mestries E."/>
            <person name="Morien E."/>
            <person name="Nambeesan S."/>
            <person name="Nguyen T."/>
            <person name="Pegot-Espagnet P."/>
            <person name="Pouilly N."/>
            <person name="Raftis F."/>
            <person name="Sallet E."/>
            <person name="Schiex T."/>
            <person name="Thomas J."/>
            <person name="Vandecasteele C."/>
            <person name="Vares D."/>
            <person name="Vear F."/>
            <person name="Vautrin S."/>
            <person name="Crespi M."/>
            <person name="Mangin B."/>
            <person name="Burke J.M."/>
            <person name="Salse J."/>
            <person name="Munos S."/>
            <person name="Vincourt P."/>
            <person name="Rieseberg L.H."/>
            <person name="Langlade N.B."/>
        </authorList>
    </citation>
    <scope>NUCLEOTIDE SEQUENCE [LARGE SCALE GENOMIC DNA]</scope>
    <source>
        <strain evidence="3">cv. SF193</strain>
        <tissue evidence="1">Leaves</tissue>
    </source>
</reference>
<dbReference type="AlphaFoldDB" id="A0A251VS59"/>
<protein>
    <submittedName>
        <fullName evidence="2">Uncharacterized protein</fullName>
    </submittedName>
</protein>
<evidence type="ECO:0000313" key="3">
    <source>
        <dbReference type="Proteomes" id="UP000215914"/>
    </source>
</evidence>
<dbReference type="EMBL" id="MNCJ02000316">
    <property type="protein sequence ID" value="KAF5823920.1"/>
    <property type="molecule type" value="Genomic_DNA"/>
</dbReference>
<dbReference type="Proteomes" id="UP000215914">
    <property type="component" value="Chromosome 1"/>
</dbReference>